<feature type="transmembrane region" description="Helical" evidence="1">
    <location>
        <begin position="61"/>
        <end position="82"/>
    </location>
</feature>
<dbReference type="OrthoDB" id="2435874at2"/>
<accession>A0A4Y6UV35</accession>
<dbReference type="EMBL" id="CP041217">
    <property type="protein sequence ID" value="QDH21582.1"/>
    <property type="molecule type" value="Genomic_DNA"/>
</dbReference>
<dbReference type="Proteomes" id="UP000316968">
    <property type="component" value="Chromosome"/>
</dbReference>
<keyword evidence="1" id="KW-1133">Transmembrane helix</keyword>
<keyword evidence="3" id="KW-1185">Reference proteome</keyword>
<sequence length="204" mass="22474">MRQNKVIIQPYTQWETGIRSPASACGPAAIAGLIRFWESRLPAGGAAIRRLPADPAEAVNAMYAACFGTPLGMGASVLALGLRRQLNARLRESGRPGRAVTRRLSGFAAYRAEIDAGRPVAVKFDKWFALRWRDRPLFDYHWTVGCGYRIEDDGTEHLLVHDAGTRYSNGTHAASRERQVPYAAHRKVLTMVALAIEGGDEAQR</sequence>
<keyword evidence="1" id="KW-0472">Membrane</keyword>
<organism evidence="2 3">
    <name type="scientific">Saccharibacillus brassicae</name>
    <dbReference type="NCBI Taxonomy" id="2583377"/>
    <lineage>
        <taxon>Bacteria</taxon>
        <taxon>Bacillati</taxon>
        <taxon>Bacillota</taxon>
        <taxon>Bacilli</taxon>
        <taxon>Bacillales</taxon>
        <taxon>Paenibacillaceae</taxon>
        <taxon>Saccharibacillus</taxon>
    </lineage>
</organism>
<evidence type="ECO:0000313" key="3">
    <source>
        <dbReference type="Proteomes" id="UP000316968"/>
    </source>
</evidence>
<gene>
    <name evidence="2" type="ORF">FFV09_12465</name>
</gene>
<proteinExistence type="predicted"/>
<dbReference type="AlphaFoldDB" id="A0A4Y6UV35"/>
<dbReference type="KEGG" id="saca:FFV09_12465"/>
<name>A0A4Y6UV35_SACBS</name>
<evidence type="ECO:0008006" key="4">
    <source>
        <dbReference type="Google" id="ProtNLM"/>
    </source>
</evidence>
<keyword evidence="1" id="KW-0812">Transmembrane</keyword>
<protein>
    <recommendedName>
        <fullName evidence="4">Peptidase C39-like domain-containing protein</fullName>
    </recommendedName>
</protein>
<evidence type="ECO:0000313" key="2">
    <source>
        <dbReference type="EMBL" id="QDH21582.1"/>
    </source>
</evidence>
<dbReference type="RefSeq" id="WP_141448127.1">
    <property type="nucleotide sequence ID" value="NZ_CP041217.1"/>
</dbReference>
<evidence type="ECO:0000256" key="1">
    <source>
        <dbReference type="SAM" id="Phobius"/>
    </source>
</evidence>
<reference evidence="2 3" key="1">
    <citation type="submission" date="2019-06" db="EMBL/GenBank/DDBJ databases">
        <title>Saccharibacillus brassicae sp. nov., an endophytic bacterium isolated from Chinese cabbage seeds (Brassica pekinensis).</title>
        <authorList>
            <person name="Jiang L."/>
            <person name="Lee J."/>
            <person name="Kim S.W."/>
        </authorList>
    </citation>
    <scope>NUCLEOTIDE SEQUENCE [LARGE SCALE GENOMIC DNA]</scope>
    <source>
        <strain evidence="3">KCTC 43072 / ATSA2</strain>
    </source>
</reference>